<dbReference type="SMART" id="SM01014">
    <property type="entry name" value="ARID"/>
    <property type="match status" value="1"/>
</dbReference>
<feature type="region of interest" description="Disordered" evidence="4">
    <location>
        <begin position="835"/>
        <end position="903"/>
    </location>
</feature>
<evidence type="ECO:0000313" key="6">
    <source>
        <dbReference type="EMBL" id="KAJ8983017.1"/>
    </source>
</evidence>
<feature type="region of interest" description="Disordered" evidence="4">
    <location>
        <begin position="383"/>
        <end position="455"/>
    </location>
</feature>
<protein>
    <recommendedName>
        <fullName evidence="5">ARID domain-containing protein</fullName>
    </recommendedName>
</protein>
<reference evidence="6" key="1">
    <citation type="journal article" date="2023" name="Insect Mol. Biol.">
        <title>Genome sequencing provides insights into the evolution of gene families encoding plant cell wall-degrading enzymes in longhorned beetles.</title>
        <authorList>
            <person name="Shin N.R."/>
            <person name="Okamura Y."/>
            <person name="Kirsch R."/>
            <person name="Pauchet Y."/>
        </authorList>
    </citation>
    <scope>NUCLEOTIDE SEQUENCE</scope>
    <source>
        <strain evidence="6">MMC_N1</strain>
    </source>
</reference>
<keyword evidence="3" id="KW-0539">Nucleus</keyword>
<feature type="non-terminal residue" evidence="6">
    <location>
        <position position="1"/>
    </location>
</feature>
<feature type="compositionally biased region" description="Basic and acidic residues" evidence="4">
    <location>
        <begin position="439"/>
        <end position="455"/>
    </location>
</feature>
<dbReference type="EMBL" id="JAPWTJ010000097">
    <property type="protein sequence ID" value="KAJ8983017.1"/>
    <property type="molecule type" value="Genomic_DNA"/>
</dbReference>
<feature type="compositionally biased region" description="Polar residues" evidence="4">
    <location>
        <begin position="850"/>
        <end position="864"/>
    </location>
</feature>
<dbReference type="Gene3D" id="1.10.150.60">
    <property type="entry name" value="ARID DNA-binding domain"/>
    <property type="match status" value="1"/>
</dbReference>
<proteinExistence type="predicted"/>
<accession>A0ABQ9K0A0</accession>
<dbReference type="PROSITE" id="PS51011">
    <property type="entry name" value="ARID"/>
    <property type="match status" value="1"/>
</dbReference>
<comment type="caution">
    <text evidence="6">The sequence shown here is derived from an EMBL/GenBank/DDBJ whole genome shotgun (WGS) entry which is preliminary data.</text>
</comment>
<sequence>KSRLKSTVSLNYYAFIHLVCHVSEKIFGGFFPFVKVKMGRSTKTGFPSEWGQGFEQGRPICVARRGPCDIRKVVIRVEDLITWITVEAEWTWGRLAKCEDDLKNVEFDSSDCVPPRKPTGTSFTLTDSTLDFGDVENERKTLESSNDSGPHVIILSFPKYCRYRAMMKRLEDVENLYLKYKIVNALGGFYVLNPNTRVLFCKDTFDYPELEGHELLCNHLAPKLKGRPRGKRKKRSVSPCSESNESESSVSNSYNTRADHKNGYRNDSGITPRRSTRCHENNENKEFVRKLTAFMKANHTPIGRIPSLGYKELNLHEFFTKVQKLGGYDSVTTNRLWKSIFDDMSGHQNSTSAATVIRRHYERFLLPYERHVKGEEYKPLPVSERRRLKSKRGSSSISDAESNSGDSIPIPSTSRKTSLSASSTESNPKTEGKPSSLRECPEKQKEDDDKSEVKPKVEKLIIKTESMTLTTECTVKVESTPVKIENAIEKAECNTIKSESQIKPEAVPIEMKAEIIPIKSEIIPIITEVKADVSSTKAEIVPIEPITKEEIKTEVVSVKPENPKLPEKLVEPLTSAATPVAQKVPPEKISSPVEGKENIPIIKTGDTATKNSSDIMDVPYKPKPTETSVESEPYKSTFIHEVKKRKLDILKEGGLEVTPVRPPMINPIKDSRPSVIQQITPPAQIISKAKAAEIMPPPPINSVPSKRMHISVSPAVNIGQVKVAPSTPIKPARVPPTTNSFTYMNGSTPPRVVQSKSIYSYSEKTVYSGGDPVDLSVNSPQKPIVEIMRIPQTSSSSFQSPYNRDTVTKNLYKTSPSIMDGRRLGPNLEITLVGPNSNKSSVPNLKPFSFPSTQVSSPHTSSQYAAPKRFAPDYYAPNKMAKSDENGRYGKLVVPHPSQRPQA</sequence>
<dbReference type="Pfam" id="PF01388">
    <property type="entry name" value="ARID"/>
    <property type="match status" value="1"/>
</dbReference>
<dbReference type="Proteomes" id="UP001162164">
    <property type="component" value="Unassembled WGS sequence"/>
</dbReference>
<feature type="domain" description="ARID" evidence="5">
    <location>
        <begin position="281"/>
        <end position="373"/>
    </location>
</feature>
<feature type="compositionally biased region" description="Basic residues" evidence="4">
    <location>
        <begin position="225"/>
        <end position="236"/>
    </location>
</feature>
<name>A0ABQ9K0A0_9CUCU</name>
<keyword evidence="2" id="KW-0804">Transcription</keyword>
<evidence type="ECO:0000256" key="2">
    <source>
        <dbReference type="ARBA" id="ARBA00023163"/>
    </source>
</evidence>
<evidence type="ECO:0000256" key="4">
    <source>
        <dbReference type="SAM" id="MobiDB-lite"/>
    </source>
</evidence>
<evidence type="ECO:0000256" key="3">
    <source>
        <dbReference type="ARBA" id="ARBA00023242"/>
    </source>
</evidence>
<dbReference type="SMART" id="SM00501">
    <property type="entry name" value="BRIGHT"/>
    <property type="match status" value="1"/>
</dbReference>
<keyword evidence="7" id="KW-1185">Reference proteome</keyword>
<feature type="compositionally biased region" description="Low complexity" evidence="4">
    <location>
        <begin position="412"/>
        <end position="426"/>
    </location>
</feature>
<dbReference type="InterPro" id="IPR036431">
    <property type="entry name" value="ARID_dom_sf"/>
</dbReference>
<organism evidence="6 7">
    <name type="scientific">Molorchus minor</name>
    <dbReference type="NCBI Taxonomy" id="1323400"/>
    <lineage>
        <taxon>Eukaryota</taxon>
        <taxon>Metazoa</taxon>
        <taxon>Ecdysozoa</taxon>
        <taxon>Arthropoda</taxon>
        <taxon>Hexapoda</taxon>
        <taxon>Insecta</taxon>
        <taxon>Pterygota</taxon>
        <taxon>Neoptera</taxon>
        <taxon>Endopterygota</taxon>
        <taxon>Coleoptera</taxon>
        <taxon>Polyphaga</taxon>
        <taxon>Cucujiformia</taxon>
        <taxon>Chrysomeloidea</taxon>
        <taxon>Cerambycidae</taxon>
        <taxon>Lamiinae</taxon>
        <taxon>Monochamini</taxon>
        <taxon>Molorchus</taxon>
    </lineage>
</organism>
<feature type="compositionally biased region" description="Low complexity" evidence="4">
    <location>
        <begin position="237"/>
        <end position="253"/>
    </location>
</feature>
<feature type="region of interest" description="Disordered" evidence="4">
    <location>
        <begin position="604"/>
        <end position="632"/>
    </location>
</feature>
<evidence type="ECO:0000256" key="1">
    <source>
        <dbReference type="ARBA" id="ARBA00023015"/>
    </source>
</evidence>
<dbReference type="PANTHER" id="PTHR13964">
    <property type="entry name" value="RBP-RELATED"/>
    <property type="match status" value="1"/>
</dbReference>
<dbReference type="InterPro" id="IPR001606">
    <property type="entry name" value="ARID_dom"/>
</dbReference>
<dbReference type="SUPFAM" id="SSF46774">
    <property type="entry name" value="ARID-like"/>
    <property type="match status" value="1"/>
</dbReference>
<evidence type="ECO:0000259" key="5">
    <source>
        <dbReference type="PROSITE" id="PS51011"/>
    </source>
</evidence>
<dbReference type="PANTHER" id="PTHR13964:SF44">
    <property type="entry name" value="ARID DOMAIN-CONTAINING PROTEIN"/>
    <property type="match status" value="1"/>
</dbReference>
<evidence type="ECO:0000313" key="7">
    <source>
        <dbReference type="Proteomes" id="UP001162164"/>
    </source>
</evidence>
<gene>
    <name evidence="6" type="ORF">NQ317_014314</name>
</gene>
<feature type="region of interest" description="Disordered" evidence="4">
    <location>
        <begin position="225"/>
        <end position="282"/>
    </location>
</feature>
<dbReference type="InterPro" id="IPR051232">
    <property type="entry name" value="ARID/SWI1_ChromRemod"/>
</dbReference>
<keyword evidence="1" id="KW-0805">Transcription regulation</keyword>